<dbReference type="Proteomes" id="UP000307943">
    <property type="component" value="Unassembled WGS sequence"/>
</dbReference>
<feature type="transmembrane region" description="Helical" evidence="1">
    <location>
        <begin position="92"/>
        <end position="110"/>
    </location>
</feature>
<sequence>MIFVQYAVLAVRFLLELAALGALAYWGFRNGAGLPMKLLLGIGAPLAAAVVWGTFISPKASVPAAVPVRILLELFVFGSAAAALFAAGRSTLAAVFLAIVLIDTVLVYTMKL</sequence>
<dbReference type="Pfam" id="PF10823">
    <property type="entry name" value="DUF2568"/>
    <property type="match status" value="1"/>
</dbReference>
<evidence type="ECO:0000313" key="3">
    <source>
        <dbReference type="Proteomes" id="UP000307943"/>
    </source>
</evidence>
<protein>
    <submittedName>
        <fullName evidence="2">DUF2568 domain-containing protein</fullName>
    </submittedName>
</protein>
<dbReference type="EMBL" id="VDCQ01000106">
    <property type="protein sequence ID" value="TNJ56707.1"/>
    <property type="molecule type" value="Genomic_DNA"/>
</dbReference>
<accession>A0A5C4SY06</accession>
<keyword evidence="3" id="KW-1185">Reference proteome</keyword>
<name>A0A5C4SY06_9BACL</name>
<dbReference type="AlphaFoldDB" id="A0A5C4SY06"/>
<keyword evidence="1" id="KW-0472">Membrane</keyword>
<keyword evidence="1" id="KW-1133">Transmembrane helix</keyword>
<comment type="caution">
    <text evidence="2">The sequence shown here is derived from an EMBL/GenBank/DDBJ whole genome shotgun (WGS) entry which is preliminary data.</text>
</comment>
<reference evidence="2 3" key="1">
    <citation type="submission" date="2019-05" db="EMBL/GenBank/DDBJ databases">
        <title>We sequenced the genome of Paenibacillus hemerocallicola KCTC 33185 for further insight into its adaptation and study the phylogeny of Paenibacillus.</title>
        <authorList>
            <person name="Narsing Rao M.P."/>
        </authorList>
    </citation>
    <scope>NUCLEOTIDE SEQUENCE [LARGE SCALE GENOMIC DNA]</scope>
    <source>
        <strain evidence="2 3">KCTC 33185</strain>
    </source>
</reference>
<organism evidence="2 3">
    <name type="scientific">Paenibacillus hemerocallicola</name>
    <dbReference type="NCBI Taxonomy" id="1172614"/>
    <lineage>
        <taxon>Bacteria</taxon>
        <taxon>Bacillati</taxon>
        <taxon>Bacillota</taxon>
        <taxon>Bacilli</taxon>
        <taxon>Bacillales</taxon>
        <taxon>Paenibacillaceae</taxon>
        <taxon>Paenibacillus</taxon>
    </lineage>
</organism>
<feature type="transmembrane region" description="Helical" evidence="1">
    <location>
        <begin position="38"/>
        <end position="58"/>
    </location>
</feature>
<gene>
    <name evidence="2" type="ORF">FE784_38800</name>
</gene>
<dbReference type="InterPro" id="IPR021214">
    <property type="entry name" value="DUF2568"/>
</dbReference>
<evidence type="ECO:0000313" key="2">
    <source>
        <dbReference type="EMBL" id="TNJ56707.1"/>
    </source>
</evidence>
<evidence type="ECO:0000256" key="1">
    <source>
        <dbReference type="SAM" id="Phobius"/>
    </source>
</evidence>
<feature type="transmembrane region" description="Helical" evidence="1">
    <location>
        <begin position="64"/>
        <end position="85"/>
    </location>
</feature>
<keyword evidence="1" id="KW-0812">Transmembrane</keyword>
<feature type="transmembrane region" description="Helical" evidence="1">
    <location>
        <begin position="6"/>
        <end position="26"/>
    </location>
</feature>
<proteinExistence type="predicted"/>
<dbReference type="RefSeq" id="WP_139607662.1">
    <property type="nucleotide sequence ID" value="NZ_VDCQ01000106.1"/>
</dbReference>